<dbReference type="Proteomes" id="UP001576776">
    <property type="component" value="Unassembled WGS sequence"/>
</dbReference>
<dbReference type="Pfam" id="PF13243">
    <property type="entry name" value="SQHop_cyclase_C"/>
    <property type="match status" value="1"/>
</dbReference>
<name>A0ABV4Y6X8_9CYAN</name>
<accession>A0ABV4Y6X8</accession>
<proteinExistence type="predicted"/>
<dbReference type="CDD" id="cd00688">
    <property type="entry name" value="ISOPREN_C2_like"/>
    <property type="match status" value="1"/>
</dbReference>
<dbReference type="Gene3D" id="1.50.10.20">
    <property type="match status" value="1"/>
</dbReference>
<dbReference type="RefSeq" id="WP_413255794.1">
    <property type="nucleotide sequence ID" value="NZ_JBHFNS010000018.1"/>
</dbReference>
<gene>
    <name evidence="2" type="ORF">ACE1B6_03235</name>
</gene>
<evidence type="ECO:0000259" key="1">
    <source>
        <dbReference type="Pfam" id="PF13243"/>
    </source>
</evidence>
<comment type="caution">
    <text evidence="2">The sequence shown here is derived from an EMBL/GenBank/DDBJ whole genome shotgun (WGS) entry which is preliminary data.</text>
</comment>
<keyword evidence="3" id="KW-1185">Reference proteome</keyword>
<dbReference type="InterPro" id="IPR032696">
    <property type="entry name" value="SQ_cyclase_C"/>
</dbReference>
<evidence type="ECO:0000313" key="2">
    <source>
        <dbReference type="EMBL" id="MFB2934268.1"/>
    </source>
</evidence>
<evidence type="ECO:0000313" key="3">
    <source>
        <dbReference type="Proteomes" id="UP001576776"/>
    </source>
</evidence>
<dbReference type="EMBL" id="JBHFNS010000018">
    <property type="protein sequence ID" value="MFB2934268.1"/>
    <property type="molecule type" value="Genomic_DNA"/>
</dbReference>
<dbReference type="SUPFAM" id="SSF48208">
    <property type="entry name" value="Six-hairpin glycosidases"/>
    <property type="match status" value="1"/>
</dbReference>
<organism evidence="2 3">
    <name type="scientific">Floridaenema fluviatile BLCC-F154</name>
    <dbReference type="NCBI Taxonomy" id="3153640"/>
    <lineage>
        <taxon>Bacteria</taxon>
        <taxon>Bacillati</taxon>
        <taxon>Cyanobacteriota</taxon>
        <taxon>Cyanophyceae</taxon>
        <taxon>Oscillatoriophycideae</taxon>
        <taxon>Aerosakkonematales</taxon>
        <taxon>Aerosakkonemataceae</taxon>
        <taxon>Floridanema</taxon>
        <taxon>Floridanema fluviatile</taxon>
    </lineage>
</organism>
<sequence>MPVLPKKSENHPSKIVTELPNSAANISKFTDGERLTLLKCFASRATKDLLTRSQGVNNLQEHLQAAISWLKRSHDVTPDDGVSWGYSLKGGWRPSYRETSGYIAVTFFNLAQQLNDNDARERAIAIAKWLCQIQNNDGSISNPRYASTGIVFDTGQVLFGLVRAFQETQNPLFFQAAEKAGNWLVKIADSDGKWTRNTHNNIPHVYNTRTAWALLQLNSINPKKEYEKIAKANLDWALTQQHNGLFQQCAFTEGVAPFTHTIAYTIRGLFESSILLDEDKYLNAAILAAETMLKYVRSDGFIPGQIDLRGNPQGNYSCLTGNCQMAIIWCKLFQRTADQVYYWAAADSLRYVMSYQDIRTSDLNIFGGIKGSQPIWGKYTRLSYPNWAAKFFVDALMMLSR</sequence>
<feature type="domain" description="Squalene cyclase C-terminal" evidence="1">
    <location>
        <begin position="112"/>
        <end position="266"/>
    </location>
</feature>
<reference evidence="2 3" key="1">
    <citation type="submission" date="2024-09" db="EMBL/GenBank/DDBJ databases">
        <title>Floridaenema gen nov. (Aerosakkonemataceae, Aerosakkonematales ord. nov., Cyanobacteria) from benthic tropical and subtropical fresh waters, with the description of four new species.</title>
        <authorList>
            <person name="Moretto J.A."/>
            <person name="Berthold D.E."/>
            <person name="Lefler F.W."/>
            <person name="Huang I.-S."/>
            <person name="Laughinghouse H. IV."/>
        </authorList>
    </citation>
    <scope>NUCLEOTIDE SEQUENCE [LARGE SCALE GENOMIC DNA]</scope>
    <source>
        <strain evidence="2 3">BLCC-F154</strain>
    </source>
</reference>
<dbReference type="InterPro" id="IPR008928">
    <property type="entry name" value="6-hairpin_glycosidase_sf"/>
</dbReference>
<protein>
    <submittedName>
        <fullName evidence="2">Prenyltransferase/squalene oxidase repeat-containing protein</fullName>
    </submittedName>
</protein>